<dbReference type="SUPFAM" id="SSF56219">
    <property type="entry name" value="DNase I-like"/>
    <property type="match status" value="1"/>
</dbReference>
<keyword evidence="4" id="KW-1185">Reference proteome</keyword>
<dbReference type="Pfam" id="PF03372">
    <property type="entry name" value="Exo_endo_phos"/>
    <property type="match status" value="1"/>
</dbReference>
<dbReference type="GeneTree" id="ENSGT01150000286916"/>
<evidence type="ECO:0000313" key="3">
    <source>
        <dbReference type="Ensembl" id="ENSACAP00000024578.1"/>
    </source>
</evidence>
<reference evidence="3 4" key="1">
    <citation type="submission" date="2009-12" db="EMBL/GenBank/DDBJ databases">
        <title>The Genome Sequence of Anolis carolinensis (Green Anole Lizard).</title>
        <authorList>
            <consortium name="The Genome Sequencing Platform"/>
            <person name="Di Palma F."/>
            <person name="Alfoldi J."/>
            <person name="Heiman D."/>
            <person name="Young S."/>
            <person name="Grabherr M."/>
            <person name="Johnson J."/>
            <person name="Lander E.S."/>
            <person name="Lindblad-Toh K."/>
        </authorList>
    </citation>
    <scope>NUCLEOTIDE SEQUENCE [LARGE SCALE GENOMIC DNA]</scope>
    <source>
        <strain evidence="3 4">JBL SC #1</strain>
    </source>
</reference>
<reference evidence="3" key="3">
    <citation type="submission" date="2025-09" db="UniProtKB">
        <authorList>
            <consortium name="Ensembl"/>
        </authorList>
    </citation>
    <scope>IDENTIFICATION</scope>
</reference>
<dbReference type="Ensembl" id="ENSACAT00000049711.1">
    <property type="protein sequence ID" value="ENSACAP00000024578.1"/>
    <property type="gene ID" value="ENSACAG00000044212.1"/>
</dbReference>
<evidence type="ECO:0000256" key="1">
    <source>
        <dbReference type="SAM" id="Coils"/>
    </source>
</evidence>
<dbReference type="PANTHER" id="PTHR31635:SF196">
    <property type="entry name" value="REVERSE TRANSCRIPTASE DOMAIN-CONTAINING PROTEIN-RELATED"/>
    <property type="match status" value="1"/>
</dbReference>
<dbReference type="InterPro" id="IPR043502">
    <property type="entry name" value="DNA/RNA_pol_sf"/>
</dbReference>
<protein>
    <recommendedName>
        <fullName evidence="2">Reverse transcriptase domain-containing protein</fullName>
    </recommendedName>
</protein>
<dbReference type="InterPro" id="IPR036691">
    <property type="entry name" value="Endo/exonu/phosph_ase_sf"/>
</dbReference>
<accession>A0A803SNN8</accession>
<sequence length="1251" mass="149532">MESQIRVYSNNINGLNSPNKRNKVFNNIKKGNYDIVALQETHIAQRHVAYLTQKHMGKEFYSSSLEKKRGVVIYVKEKISANIAFKDNDGRFVGIVAQIENKKILICNIYAPNGPKTQFIKSLREKIWEQEFEDLIILGDFNGVMNLEMDRTREIKGQKKKGGGTLPRGFLNLKQELNLQDVWRIHHSKERDFTFYSNRHQEWSRIDMVWASNCLSTKISKIEILTRTHSDHNPIKLIINDSKRIWRWKLNDVLFKSEEDINRNKELLKEYFQMNDTGETSIQTIWDASKAVMRGHFIRQKSWMNKQKNQKLQKVQELIREMEDKLKKSPKQQEYKKKLEMLQVQKDNLELDQLAKKLKYIKQDHFQNANKPNRWLARKIGRKKQKGHISKIEEGGKSYWTDKDIINQFEKFYKDLYKNDQIKKEEIMKYLNKRNLQKISEKQRENLNKPINEQEIKTAIRKMDSNKAPGPDGFTAAYYKTFEQELIPYLIKLMNGILNQEKIPETWKEANITIIHKEGSDPVNVKNYRPISLLNIDYKIFTSILSERMKKFLMDLIKEEQTGFLPNRHLRDNVRIIIDIIEYYEVNSQKEMALMAVDAEKAFDNINWDFFKILMKEIDIGYQFLNAIEAIYKEQTAKILINGSESKTIKIQKGTRQGCPLSPLIFIFAIEILLNVIREDPNLKGTKIRNLHYKIRAFADDLIFIIENPTEDIQKWIEKINDFGLVAGFKLNKKKSMILTKNMNKKEQEKLKEISGIQITNKINYLGINITAKNSQLLKNNYEEKWAVIKKNLEDWKTLKLSLLGRISVIKMNILPKMLFLFQNLPIIRNQTLFQKWKKDLSKFVWQGKRPRIKHTNLIDETKRGGLGMPDLRLYYEACALLYVKDWTTLKRESIINLEGHDLRTSWHAYLWYDKTKLEKIFCNHFIRSAAIKIWNKYKARIYPKTPLWISPLEACQRRLSGMEKGPLYKDIVVQVGGQPEMRTQEDINVKFTNISWFQHRQLRESFNKDRKQGFMDKETFWDRIMTSEKKVITKLYRQLLEWATEEETVKECMTKWAVNFGRTIRMEQWEIMWNRKMKQMYSYDLKENLIKMFYRWYITPQKLGYYYKDMNTACWKCKQHEGTFFHMWWTCDKAKKYWKIIHESMQKILKTNHQFKPEFFLLGITELKLTENEELLINYMTTAARIIYAKYWRQEETPDADQWLLKLMEIKNMDRLTYIITKHQGVPRRSTDWKPVLVYIQQRRMTTFIQ</sequence>
<dbReference type="AlphaFoldDB" id="A0A803SNN8"/>
<reference evidence="3" key="2">
    <citation type="submission" date="2025-08" db="UniProtKB">
        <authorList>
            <consortium name="Ensembl"/>
        </authorList>
    </citation>
    <scope>IDENTIFICATION</scope>
</reference>
<dbReference type="Pfam" id="PF00078">
    <property type="entry name" value="RVT_1"/>
    <property type="match status" value="1"/>
</dbReference>
<dbReference type="CDD" id="cd09076">
    <property type="entry name" value="L1-EN"/>
    <property type="match status" value="1"/>
</dbReference>
<dbReference type="Proteomes" id="UP000001646">
    <property type="component" value="Chromosome 3"/>
</dbReference>
<evidence type="ECO:0000259" key="2">
    <source>
        <dbReference type="PROSITE" id="PS50878"/>
    </source>
</evidence>
<proteinExistence type="predicted"/>
<dbReference type="Gene3D" id="3.60.10.10">
    <property type="entry name" value="Endonuclease/exonuclease/phosphatase"/>
    <property type="match status" value="1"/>
</dbReference>
<organism evidence="3 4">
    <name type="scientific">Anolis carolinensis</name>
    <name type="common">Green anole</name>
    <name type="synonym">American chameleon</name>
    <dbReference type="NCBI Taxonomy" id="28377"/>
    <lineage>
        <taxon>Eukaryota</taxon>
        <taxon>Metazoa</taxon>
        <taxon>Chordata</taxon>
        <taxon>Craniata</taxon>
        <taxon>Vertebrata</taxon>
        <taxon>Euteleostomi</taxon>
        <taxon>Lepidosauria</taxon>
        <taxon>Squamata</taxon>
        <taxon>Bifurcata</taxon>
        <taxon>Unidentata</taxon>
        <taxon>Episquamata</taxon>
        <taxon>Toxicofera</taxon>
        <taxon>Iguania</taxon>
        <taxon>Dactyloidae</taxon>
        <taxon>Anolis</taxon>
    </lineage>
</organism>
<dbReference type="GO" id="GO:0003824">
    <property type="term" value="F:catalytic activity"/>
    <property type="evidence" value="ECO:0007669"/>
    <property type="project" value="InterPro"/>
</dbReference>
<dbReference type="InterPro" id="IPR005135">
    <property type="entry name" value="Endo/exonuclease/phosphatase"/>
</dbReference>
<keyword evidence="1" id="KW-0175">Coiled coil</keyword>
<feature type="domain" description="Reverse transcriptase" evidence="2">
    <location>
        <begin position="496"/>
        <end position="770"/>
    </location>
</feature>
<name>A0A803SNN8_ANOCA</name>
<dbReference type="SUPFAM" id="SSF56672">
    <property type="entry name" value="DNA/RNA polymerases"/>
    <property type="match status" value="1"/>
</dbReference>
<dbReference type="InParanoid" id="A0A803SNN8"/>
<dbReference type="PROSITE" id="PS50878">
    <property type="entry name" value="RT_POL"/>
    <property type="match status" value="1"/>
</dbReference>
<dbReference type="InterPro" id="IPR000477">
    <property type="entry name" value="RT_dom"/>
</dbReference>
<dbReference type="CDD" id="cd01650">
    <property type="entry name" value="RT_nLTR_like"/>
    <property type="match status" value="1"/>
</dbReference>
<dbReference type="PANTHER" id="PTHR31635">
    <property type="entry name" value="REVERSE TRANSCRIPTASE DOMAIN-CONTAINING PROTEIN-RELATED"/>
    <property type="match status" value="1"/>
</dbReference>
<evidence type="ECO:0000313" key="4">
    <source>
        <dbReference type="Proteomes" id="UP000001646"/>
    </source>
</evidence>
<feature type="coiled-coil region" evidence="1">
    <location>
        <begin position="305"/>
        <end position="352"/>
    </location>
</feature>